<keyword evidence="18" id="KW-1185">Reference proteome</keyword>
<keyword evidence="14" id="KW-0449">Lipoprotein</keyword>
<evidence type="ECO:0000256" key="11">
    <source>
        <dbReference type="ARBA" id="ARBA00023136"/>
    </source>
</evidence>
<evidence type="ECO:0000256" key="10">
    <source>
        <dbReference type="ARBA" id="ARBA00023114"/>
    </source>
</evidence>
<proteinExistence type="inferred from homology"/>
<evidence type="ECO:0000256" key="2">
    <source>
        <dbReference type="ARBA" id="ARBA00009450"/>
    </source>
</evidence>
<evidence type="ECO:0000256" key="1">
    <source>
        <dbReference type="ARBA" id="ARBA00004571"/>
    </source>
</evidence>
<dbReference type="InterPro" id="IPR049712">
    <property type="entry name" value="Poly_export"/>
</dbReference>
<name>A0A3T0EBL9_9PROT</name>
<dbReference type="Proteomes" id="UP000286954">
    <property type="component" value="Chromosome"/>
</dbReference>
<evidence type="ECO:0000256" key="8">
    <source>
        <dbReference type="ARBA" id="ARBA00023047"/>
    </source>
</evidence>
<evidence type="ECO:0000256" key="13">
    <source>
        <dbReference type="ARBA" id="ARBA00023237"/>
    </source>
</evidence>
<evidence type="ECO:0000256" key="9">
    <source>
        <dbReference type="ARBA" id="ARBA00023065"/>
    </source>
</evidence>
<keyword evidence="12" id="KW-0564">Palmitate</keyword>
<evidence type="ECO:0000313" key="17">
    <source>
        <dbReference type="EMBL" id="AZU04368.1"/>
    </source>
</evidence>
<keyword evidence="8" id="KW-0625">Polysaccharide transport</keyword>
<evidence type="ECO:0000313" key="18">
    <source>
        <dbReference type="Proteomes" id="UP000286954"/>
    </source>
</evidence>
<dbReference type="OrthoDB" id="197007at2"/>
<keyword evidence="4" id="KW-1134">Transmembrane beta strand</keyword>
<dbReference type="GO" id="GO:0015159">
    <property type="term" value="F:polysaccharide transmembrane transporter activity"/>
    <property type="evidence" value="ECO:0007669"/>
    <property type="project" value="InterPro"/>
</dbReference>
<dbReference type="GO" id="GO:0009279">
    <property type="term" value="C:cell outer membrane"/>
    <property type="evidence" value="ECO:0007669"/>
    <property type="project" value="UniProtKB-SubCell"/>
</dbReference>
<feature type="domain" description="SLBB" evidence="16">
    <location>
        <begin position="125"/>
        <end position="192"/>
    </location>
</feature>
<evidence type="ECO:0000256" key="14">
    <source>
        <dbReference type="ARBA" id="ARBA00023288"/>
    </source>
</evidence>
<keyword evidence="7" id="KW-0732">Signal</keyword>
<dbReference type="GO" id="GO:0046930">
    <property type="term" value="C:pore complex"/>
    <property type="evidence" value="ECO:0007669"/>
    <property type="project" value="UniProtKB-KW"/>
</dbReference>
<dbReference type="GO" id="GO:0006811">
    <property type="term" value="P:monoatomic ion transport"/>
    <property type="evidence" value="ECO:0007669"/>
    <property type="project" value="UniProtKB-KW"/>
</dbReference>
<dbReference type="KEGG" id="gak:X907_1841"/>
<organism evidence="17 18">
    <name type="scientific">Glycocaulis alkaliphilus</name>
    <dbReference type="NCBI Taxonomy" id="1434191"/>
    <lineage>
        <taxon>Bacteria</taxon>
        <taxon>Pseudomonadati</taxon>
        <taxon>Pseudomonadota</taxon>
        <taxon>Alphaproteobacteria</taxon>
        <taxon>Maricaulales</taxon>
        <taxon>Maricaulaceae</taxon>
        <taxon>Glycocaulis</taxon>
    </lineage>
</organism>
<gene>
    <name evidence="17" type="ORF">X907_1841</name>
</gene>
<keyword evidence="11" id="KW-0472">Membrane</keyword>
<keyword evidence="10" id="KW-0626">Porin</keyword>
<keyword evidence="5" id="KW-0762">Sugar transport</keyword>
<dbReference type="AlphaFoldDB" id="A0A3T0EBL9"/>
<keyword evidence="13" id="KW-0998">Cell outer membrane</keyword>
<reference evidence="17 18" key="1">
    <citation type="submission" date="2016-12" db="EMBL/GenBank/DDBJ databases">
        <title>The genome of dimorphic prosthecate Glycocaulis alkaliphilus 6b-8t, isolated from crude oil dictates its adaptability in petroleum environments.</title>
        <authorList>
            <person name="Wu X.-L."/>
            <person name="Geng S."/>
        </authorList>
    </citation>
    <scope>NUCLEOTIDE SEQUENCE [LARGE SCALE GENOMIC DNA]</scope>
    <source>
        <strain evidence="17 18">6B-8</strain>
    </source>
</reference>
<keyword evidence="9" id="KW-0406">Ion transport</keyword>
<dbReference type="Pfam" id="PF02563">
    <property type="entry name" value="Poly_export"/>
    <property type="match status" value="1"/>
</dbReference>
<dbReference type="EMBL" id="CP018911">
    <property type="protein sequence ID" value="AZU04368.1"/>
    <property type="molecule type" value="Genomic_DNA"/>
</dbReference>
<dbReference type="InterPro" id="IPR003715">
    <property type="entry name" value="Poly_export_N"/>
</dbReference>
<evidence type="ECO:0000256" key="4">
    <source>
        <dbReference type="ARBA" id="ARBA00022452"/>
    </source>
</evidence>
<evidence type="ECO:0000256" key="3">
    <source>
        <dbReference type="ARBA" id="ARBA00022448"/>
    </source>
</evidence>
<feature type="domain" description="Polysaccharide export protein N-terminal" evidence="15">
    <location>
        <begin position="48"/>
        <end position="119"/>
    </location>
</feature>
<evidence type="ECO:0000259" key="16">
    <source>
        <dbReference type="Pfam" id="PF22461"/>
    </source>
</evidence>
<evidence type="ECO:0000256" key="12">
    <source>
        <dbReference type="ARBA" id="ARBA00023139"/>
    </source>
</evidence>
<dbReference type="GO" id="GO:0015288">
    <property type="term" value="F:porin activity"/>
    <property type="evidence" value="ECO:0007669"/>
    <property type="project" value="UniProtKB-KW"/>
</dbReference>
<evidence type="ECO:0000256" key="5">
    <source>
        <dbReference type="ARBA" id="ARBA00022597"/>
    </source>
</evidence>
<dbReference type="Pfam" id="PF22461">
    <property type="entry name" value="SLBB_2"/>
    <property type="match status" value="1"/>
</dbReference>
<keyword evidence="3" id="KW-0813">Transport</keyword>
<evidence type="ECO:0000256" key="7">
    <source>
        <dbReference type="ARBA" id="ARBA00022729"/>
    </source>
</evidence>
<evidence type="ECO:0000259" key="15">
    <source>
        <dbReference type="Pfam" id="PF02563"/>
    </source>
</evidence>
<dbReference type="Gene3D" id="3.10.560.10">
    <property type="entry name" value="Outer membrane lipoprotein wza domain like"/>
    <property type="match status" value="1"/>
</dbReference>
<comment type="similarity">
    <text evidence="2">Belongs to the BexD/CtrA/VexA family.</text>
</comment>
<evidence type="ECO:0000256" key="6">
    <source>
        <dbReference type="ARBA" id="ARBA00022692"/>
    </source>
</evidence>
<keyword evidence="6" id="KW-0812">Transmembrane</keyword>
<protein>
    <submittedName>
        <fullName evidence="17">Polysaccharide export periplasmic protein</fullName>
    </submittedName>
</protein>
<accession>A0A3T0EBL9</accession>
<dbReference type="PANTHER" id="PTHR33619:SF3">
    <property type="entry name" value="POLYSACCHARIDE EXPORT PROTEIN GFCE-RELATED"/>
    <property type="match status" value="1"/>
</dbReference>
<dbReference type="PANTHER" id="PTHR33619">
    <property type="entry name" value="POLYSACCHARIDE EXPORT PROTEIN GFCE-RELATED"/>
    <property type="match status" value="1"/>
</dbReference>
<dbReference type="RefSeq" id="WP_127567256.1">
    <property type="nucleotide sequence ID" value="NZ_BMFB01000003.1"/>
</dbReference>
<comment type="subcellular location">
    <subcellularLocation>
        <location evidence="1">Cell outer membrane</location>
        <topology evidence="1">Multi-pass membrane protein</topology>
    </subcellularLocation>
</comment>
<sequence length="198" mass="21396">MYRLLLVLVLAFSNVACATSGVSTGSAGVAGSDVMLADPSQEQRELVEYRLGSGDRLRVIVFGEDTLSGEYTVDGSGAVSLPLIGEVRAGGLSLREFQRAVEAALREGYLNDPRVSAEVMNFRPFYIMGEVREPGEYPFTSGLTVVNAVATAGGFSYRANTRVVFIKRAGSDREVQYPLTVNTPVQPGDTIRIGERFF</sequence>
<dbReference type="InterPro" id="IPR054765">
    <property type="entry name" value="SLBB_dom"/>
</dbReference>